<dbReference type="EMBL" id="BKCP01005738">
    <property type="protein sequence ID" value="GER39662.1"/>
    <property type="molecule type" value="Genomic_DNA"/>
</dbReference>
<gene>
    <name evidence="1" type="ORF">STAS_16294</name>
</gene>
<proteinExistence type="predicted"/>
<evidence type="ECO:0000313" key="2">
    <source>
        <dbReference type="Proteomes" id="UP000325081"/>
    </source>
</evidence>
<reference evidence="2" key="1">
    <citation type="journal article" date="2019" name="Curr. Biol.">
        <title>Genome Sequence of Striga asiatica Provides Insight into the Evolution of Plant Parasitism.</title>
        <authorList>
            <person name="Yoshida S."/>
            <person name="Kim S."/>
            <person name="Wafula E.K."/>
            <person name="Tanskanen J."/>
            <person name="Kim Y.M."/>
            <person name="Honaas L."/>
            <person name="Yang Z."/>
            <person name="Spallek T."/>
            <person name="Conn C.E."/>
            <person name="Ichihashi Y."/>
            <person name="Cheong K."/>
            <person name="Cui S."/>
            <person name="Der J.P."/>
            <person name="Gundlach H."/>
            <person name="Jiao Y."/>
            <person name="Hori C."/>
            <person name="Ishida J.K."/>
            <person name="Kasahara H."/>
            <person name="Kiba T."/>
            <person name="Kim M.S."/>
            <person name="Koo N."/>
            <person name="Laohavisit A."/>
            <person name="Lee Y.H."/>
            <person name="Lumba S."/>
            <person name="McCourt P."/>
            <person name="Mortimer J.C."/>
            <person name="Mutuku J.M."/>
            <person name="Nomura T."/>
            <person name="Sasaki-Sekimoto Y."/>
            <person name="Seto Y."/>
            <person name="Wang Y."/>
            <person name="Wakatake T."/>
            <person name="Sakakibara H."/>
            <person name="Demura T."/>
            <person name="Yamaguchi S."/>
            <person name="Yoneyama K."/>
            <person name="Manabe R.I."/>
            <person name="Nelson D.C."/>
            <person name="Schulman A.H."/>
            <person name="Timko M.P."/>
            <person name="dePamphilis C.W."/>
            <person name="Choi D."/>
            <person name="Shirasu K."/>
        </authorList>
    </citation>
    <scope>NUCLEOTIDE SEQUENCE [LARGE SCALE GENOMIC DNA]</scope>
    <source>
        <strain evidence="2">cv. UVA1</strain>
    </source>
</reference>
<organism evidence="1 2">
    <name type="scientific">Striga asiatica</name>
    <name type="common">Asiatic witchweed</name>
    <name type="synonym">Buchnera asiatica</name>
    <dbReference type="NCBI Taxonomy" id="4170"/>
    <lineage>
        <taxon>Eukaryota</taxon>
        <taxon>Viridiplantae</taxon>
        <taxon>Streptophyta</taxon>
        <taxon>Embryophyta</taxon>
        <taxon>Tracheophyta</taxon>
        <taxon>Spermatophyta</taxon>
        <taxon>Magnoliopsida</taxon>
        <taxon>eudicotyledons</taxon>
        <taxon>Gunneridae</taxon>
        <taxon>Pentapetalae</taxon>
        <taxon>asterids</taxon>
        <taxon>lamiids</taxon>
        <taxon>Lamiales</taxon>
        <taxon>Orobanchaceae</taxon>
        <taxon>Buchnereae</taxon>
        <taxon>Striga</taxon>
    </lineage>
</organism>
<dbReference type="AlphaFoldDB" id="A0A5A7Q4A1"/>
<dbReference type="Proteomes" id="UP000325081">
    <property type="component" value="Unassembled WGS sequence"/>
</dbReference>
<comment type="caution">
    <text evidence="1">The sequence shown here is derived from an EMBL/GenBank/DDBJ whole genome shotgun (WGS) entry which is preliminary data.</text>
</comment>
<accession>A0A5A7Q4A1</accession>
<name>A0A5A7Q4A1_STRAF</name>
<protein>
    <submittedName>
        <fullName evidence="1">Kinesin-like calmodulin-binding protein</fullName>
    </submittedName>
</protein>
<evidence type="ECO:0000313" key="1">
    <source>
        <dbReference type="EMBL" id="GER39662.1"/>
    </source>
</evidence>
<sequence length="137" mass="15810">MDHYARMLRIAERYRVLGWSVNEERECYRLFFNLCRETLDVNVPTYFRELLTFLGSPGVNVHADSGRPGARFDDPIMFDDTNKEIVVGDRPNGADGADWVDGTDWAEYINGGANDVHEQVDHARVEEHDKEYMEDPV</sequence>
<keyword evidence="2" id="KW-1185">Reference proteome</keyword>